<evidence type="ECO:0000313" key="6">
    <source>
        <dbReference type="Proteomes" id="UP001595645"/>
    </source>
</evidence>
<evidence type="ECO:0000256" key="1">
    <source>
        <dbReference type="ARBA" id="ARBA00023015"/>
    </source>
</evidence>
<dbReference type="PROSITE" id="PS50043">
    <property type="entry name" value="HTH_LUXR_2"/>
    <property type="match status" value="1"/>
</dbReference>
<dbReference type="PROSITE" id="PS00622">
    <property type="entry name" value="HTH_LUXR_1"/>
    <property type="match status" value="1"/>
</dbReference>
<dbReference type="Pfam" id="PF00196">
    <property type="entry name" value="GerE"/>
    <property type="match status" value="1"/>
</dbReference>
<accession>A0ABV7P9S1</accession>
<dbReference type="PANTHER" id="PTHR44688">
    <property type="entry name" value="DNA-BINDING TRANSCRIPTIONAL ACTIVATOR DEVR_DOSR"/>
    <property type="match status" value="1"/>
</dbReference>
<keyword evidence="1" id="KW-0805">Transcription regulation</keyword>
<dbReference type="PRINTS" id="PR00038">
    <property type="entry name" value="HTHLUXR"/>
</dbReference>
<evidence type="ECO:0000313" key="5">
    <source>
        <dbReference type="EMBL" id="MFC3454833.1"/>
    </source>
</evidence>
<gene>
    <name evidence="5" type="ORF">ACFOSH_35825</name>
</gene>
<dbReference type="RefSeq" id="WP_378244706.1">
    <property type="nucleotide sequence ID" value="NZ_JBHRWK010000074.1"/>
</dbReference>
<reference evidence="6" key="1">
    <citation type="journal article" date="2019" name="Int. J. Syst. Evol. Microbiol.">
        <title>The Global Catalogue of Microorganisms (GCM) 10K type strain sequencing project: providing services to taxonomists for standard genome sequencing and annotation.</title>
        <authorList>
            <consortium name="The Broad Institute Genomics Platform"/>
            <consortium name="The Broad Institute Genome Sequencing Center for Infectious Disease"/>
            <person name="Wu L."/>
            <person name="Ma J."/>
        </authorList>
    </citation>
    <scope>NUCLEOTIDE SEQUENCE [LARGE SCALE GENOMIC DNA]</scope>
    <source>
        <strain evidence="6">CGMCC 4.7676</strain>
    </source>
</reference>
<dbReference type="Proteomes" id="UP001595645">
    <property type="component" value="Unassembled WGS sequence"/>
</dbReference>
<keyword evidence="6" id="KW-1185">Reference proteome</keyword>
<dbReference type="InterPro" id="IPR000792">
    <property type="entry name" value="Tscrpt_reg_LuxR_C"/>
</dbReference>
<dbReference type="PANTHER" id="PTHR44688:SF16">
    <property type="entry name" value="DNA-BINDING TRANSCRIPTIONAL ACTIVATOR DEVR_DOSR"/>
    <property type="match status" value="1"/>
</dbReference>
<feature type="domain" description="HTH luxR-type" evidence="4">
    <location>
        <begin position="136"/>
        <end position="202"/>
    </location>
</feature>
<comment type="caution">
    <text evidence="5">The sequence shown here is derived from an EMBL/GenBank/DDBJ whole genome shotgun (WGS) entry which is preliminary data.</text>
</comment>
<keyword evidence="2" id="KW-0238">DNA-binding</keyword>
<dbReference type="SUPFAM" id="SSF46894">
    <property type="entry name" value="C-terminal effector domain of the bipartite response regulators"/>
    <property type="match status" value="1"/>
</dbReference>
<dbReference type="Gene3D" id="3.40.50.2300">
    <property type="match status" value="1"/>
</dbReference>
<keyword evidence="3" id="KW-0804">Transcription</keyword>
<dbReference type="InterPro" id="IPR016032">
    <property type="entry name" value="Sig_transdc_resp-reg_C-effctor"/>
</dbReference>
<proteinExistence type="predicted"/>
<name>A0ABV7P9S1_9PSEU</name>
<dbReference type="EMBL" id="JBHRWK010000074">
    <property type="protein sequence ID" value="MFC3454833.1"/>
    <property type="molecule type" value="Genomic_DNA"/>
</dbReference>
<evidence type="ECO:0000256" key="2">
    <source>
        <dbReference type="ARBA" id="ARBA00023125"/>
    </source>
</evidence>
<dbReference type="SMART" id="SM00421">
    <property type="entry name" value="HTH_LUXR"/>
    <property type="match status" value="1"/>
</dbReference>
<organism evidence="5 6">
    <name type="scientific">Amycolatopsis speibonae</name>
    <dbReference type="NCBI Taxonomy" id="1450224"/>
    <lineage>
        <taxon>Bacteria</taxon>
        <taxon>Bacillati</taxon>
        <taxon>Actinomycetota</taxon>
        <taxon>Actinomycetes</taxon>
        <taxon>Pseudonocardiales</taxon>
        <taxon>Pseudonocardiaceae</taxon>
        <taxon>Amycolatopsis</taxon>
    </lineage>
</organism>
<dbReference type="CDD" id="cd06170">
    <property type="entry name" value="LuxR_C_like"/>
    <property type="match status" value="1"/>
</dbReference>
<evidence type="ECO:0000256" key="3">
    <source>
        <dbReference type="ARBA" id="ARBA00023163"/>
    </source>
</evidence>
<sequence>MERVRVRVCALDPITAAGMVSYLEPCADMEIVGGPRRDEADVVVAAFDRLSADAIAVLRRHAAEPARPVVLMVNRILESEVTLAVACRVVAVLPRTAATGEELSESVRSAAANLTGVSFAKLIERTELLHRGFLRPPEPTAMDLSARETEVLRLMADGLDTNAIAAVLSYSERTVKNIIYAMTSRLKLRNRSHAVAYAVRTGAI</sequence>
<evidence type="ECO:0000259" key="4">
    <source>
        <dbReference type="PROSITE" id="PS50043"/>
    </source>
</evidence>
<protein>
    <submittedName>
        <fullName evidence="5">LuxR C-terminal-related transcriptional regulator</fullName>
    </submittedName>
</protein>